<dbReference type="HOGENOM" id="CLU_863729_0_0_1"/>
<keyword evidence="4" id="KW-1185">Reference proteome</keyword>
<dbReference type="Proteomes" id="UP000016931">
    <property type="component" value="Unassembled WGS sequence"/>
</dbReference>
<feature type="compositionally biased region" description="Polar residues" evidence="1">
    <location>
        <begin position="241"/>
        <end position="250"/>
    </location>
</feature>
<feature type="compositionally biased region" description="Low complexity" evidence="1">
    <location>
        <begin position="251"/>
        <end position="267"/>
    </location>
</feature>
<name>N1QMY7_SPHMS</name>
<feature type="signal peptide" evidence="2">
    <location>
        <begin position="1"/>
        <end position="18"/>
    </location>
</feature>
<dbReference type="RefSeq" id="XP_016765898.1">
    <property type="nucleotide sequence ID" value="XM_016901050.1"/>
</dbReference>
<accession>N1QMY7</accession>
<feature type="region of interest" description="Disordered" evidence="1">
    <location>
        <begin position="241"/>
        <end position="267"/>
    </location>
</feature>
<evidence type="ECO:0000256" key="1">
    <source>
        <dbReference type="SAM" id="MobiDB-lite"/>
    </source>
</evidence>
<evidence type="ECO:0000313" key="4">
    <source>
        <dbReference type="Proteomes" id="UP000016931"/>
    </source>
</evidence>
<proteinExistence type="predicted"/>
<evidence type="ECO:0000256" key="2">
    <source>
        <dbReference type="SAM" id="SignalP"/>
    </source>
</evidence>
<gene>
    <name evidence="3" type="ORF">SEPMUDRAFT_113755</name>
</gene>
<feature type="chain" id="PRO_5004109998" evidence="2">
    <location>
        <begin position="19"/>
        <end position="322"/>
    </location>
</feature>
<dbReference type="OrthoDB" id="3634722at2759"/>
<dbReference type="AlphaFoldDB" id="N1QMY7"/>
<feature type="region of interest" description="Disordered" evidence="1">
    <location>
        <begin position="170"/>
        <end position="201"/>
    </location>
</feature>
<keyword evidence="2" id="KW-0732">Signal</keyword>
<reference evidence="3 4" key="1">
    <citation type="journal article" date="2012" name="PLoS Pathog.">
        <title>Diverse lifestyles and strategies of plant pathogenesis encoded in the genomes of eighteen Dothideomycetes fungi.</title>
        <authorList>
            <person name="Ohm R.A."/>
            <person name="Feau N."/>
            <person name="Henrissat B."/>
            <person name="Schoch C.L."/>
            <person name="Horwitz B.A."/>
            <person name="Barry K.W."/>
            <person name="Condon B.J."/>
            <person name="Copeland A.C."/>
            <person name="Dhillon B."/>
            <person name="Glaser F."/>
            <person name="Hesse C.N."/>
            <person name="Kosti I."/>
            <person name="LaButti K."/>
            <person name="Lindquist E.A."/>
            <person name="Lucas S."/>
            <person name="Salamov A.A."/>
            <person name="Bradshaw R.E."/>
            <person name="Ciuffetti L."/>
            <person name="Hamelin R.C."/>
            <person name="Kema G.H.J."/>
            <person name="Lawrence C."/>
            <person name="Scott J.A."/>
            <person name="Spatafora J.W."/>
            <person name="Turgeon B.G."/>
            <person name="de Wit P.J.G.M."/>
            <person name="Zhong S."/>
            <person name="Goodwin S.B."/>
            <person name="Grigoriev I.V."/>
        </authorList>
    </citation>
    <scope>NUCLEOTIDE SEQUENCE [LARGE SCALE GENOMIC DNA]</scope>
    <source>
        <strain evidence="3 4">SO2202</strain>
    </source>
</reference>
<evidence type="ECO:0000313" key="3">
    <source>
        <dbReference type="EMBL" id="EMF17777.1"/>
    </source>
</evidence>
<feature type="compositionally biased region" description="Low complexity" evidence="1">
    <location>
        <begin position="177"/>
        <end position="201"/>
    </location>
</feature>
<dbReference type="GeneID" id="27898187"/>
<sequence>MYLLHFIAIALLAVLAIATPISSADPQGQFDDASLLGMTPTSTGLAATALRDLPTSGPCKAFYFDPKDNVPCGSVARQFMIYLSYPEYDQTSTSEWCEVFLQSNGICRATSPNSPSAFPTPRASTLSISTLIPTQTSVATISDMASTTRMNATATCSSVIATVSVNGATASPVSPGSNSTMSTSTAAPSSTNINTTAATGPITSTTSRYSVVLASERESLYSASVLGLGITPNASTLSESVTTSTGLSTESNGPSASSPASSSAVANSTNPIVRITTRVVSFTIDGGNRTSLMTALVNAYVVANATTTAIPIRSSAVTSATE</sequence>
<organism evidence="3 4">
    <name type="scientific">Sphaerulina musiva (strain SO2202)</name>
    <name type="common">Poplar stem canker fungus</name>
    <name type="synonym">Septoria musiva</name>
    <dbReference type="NCBI Taxonomy" id="692275"/>
    <lineage>
        <taxon>Eukaryota</taxon>
        <taxon>Fungi</taxon>
        <taxon>Dikarya</taxon>
        <taxon>Ascomycota</taxon>
        <taxon>Pezizomycotina</taxon>
        <taxon>Dothideomycetes</taxon>
        <taxon>Dothideomycetidae</taxon>
        <taxon>Mycosphaerellales</taxon>
        <taxon>Mycosphaerellaceae</taxon>
        <taxon>Sphaerulina</taxon>
    </lineage>
</organism>
<dbReference type="EMBL" id="KB456260">
    <property type="protein sequence ID" value="EMF17777.1"/>
    <property type="molecule type" value="Genomic_DNA"/>
</dbReference>
<protein>
    <submittedName>
        <fullName evidence="3">Uncharacterized protein</fullName>
    </submittedName>
</protein>